<dbReference type="Proteomes" id="UP001194414">
    <property type="component" value="Unassembled WGS sequence"/>
</dbReference>
<sequence length="273" mass="30430">MSSVIVQHKNGKVFDLDALGYHVKTFEPWGSDWTQSSTSINKYLLLDTSRKVQAKTATLELNTMASDVTGLQLKFMDLTRVFNGEYNFYIYFAEIPHIRWEATVNGAPTFTMSGNSGFGSASIPLYFPKGFAETTHSTGELGSDIPANQYPLGLFGLGTHFEHGGENPIYSVVNEDTIKIFNPGNIALRAKGLHGKIIAENGSNFLIENNTNGTKFTYNKSFGNLVLDGYICTVDGNFDYKNTDHGHIDIERGWNSFNVYGATRVSFDLRFYY</sequence>
<accession>A0AAW4DPY0</accession>
<reference evidence="2" key="1">
    <citation type="submission" date="2020-07" db="EMBL/GenBank/DDBJ databases">
        <title>Comparative genomics analyses of Lactobacillus crispatus isolated from different ecological niches.</title>
        <authorList>
            <person name="Mancino W."/>
            <person name="Mancabelli L."/>
            <person name="Lugli G.A."/>
            <person name="Milani C."/>
            <person name="Viappiani A."/>
            <person name="Anzalone R."/>
            <person name="Longhi G."/>
            <person name="Ventura M."/>
            <person name="Turroni F."/>
        </authorList>
    </citation>
    <scope>NUCLEOTIDE SEQUENCE</scope>
    <source>
        <strain evidence="2">LB65</strain>
    </source>
</reference>
<comment type="caution">
    <text evidence="2">The sequence shown here is derived from an EMBL/GenBank/DDBJ whole genome shotgun (WGS) entry which is preliminary data.</text>
</comment>
<dbReference type="Pfam" id="PF05709">
    <property type="entry name" value="Sipho_tail"/>
    <property type="match status" value="1"/>
</dbReference>
<evidence type="ECO:0000313" key="3">
    <source>
        <dbReference type="Proteomes" id="UP001194414"/>
    </source>
</evidence>
<gene>
    <name evidence="2" type="ORF">HYQ56_1217</name>
</gene>
<protein>
    <submittedName>
        <fullName evidence="2">Phage tail protein</fullName>
    </submittedName>
</protein>
<dbReference type="InterPro" id="IPR008841">
    <property type="entry name" value="Siphovirus-type_tail_N"/>
</dbReference>
<name>A0AAW4DPY0_9LACO</name>
<organism evidence="2 3">
    <name type="scientific">Lactobacillus crispatus</name>
    <dbReference type="NCBI Taxonomy" id="47770"/>
    <lineage>
        <taxon>Bacteria</taxon>
        <taxon>Bacillati</taxon>
        <taxon>Bacillota</taxon>
        <taxon>Bacilli</taxon>
        <taxon>Lactobacillales</taxon>
        <taxon>Lactobacillaceae</taxon>
        <taxon>Lactobacillus</taxon>
    </lineage>
</organism>
<dbReference type="AlphaFoldDB" id="A0AAW4DPY0"/>
<proteinExistence type="predicted"/>
<evidence type="ECO:0000313" key="2">
    <source>
        <dbReference type="EMBL" id="MBI1708233.1"/>
    </source>
</evidence>
<dbReference type="RefSeq" id="WP_198566564.1">
    <property type="nucleotide sequence ID" value="NZ_JACCPP010000022.1"/>
</dbReference>
<feature type="domain" description="Siphovirus-type tail component RIFT-related" evidence="1">
    <location>
        <begin position="47"/>
        <end position="125"/>
    </location>
</feature>
<evidence type="ECO:0000259" key="1">
    <source>
        <dbReference type="Pfam" id="PF05709"/>
    </source>
</evidence>
<dbReference type="EMBL" id="JACCPP010000022">
    <property type="protein sequence ID" value="MBI1708233.1"/>
    <property type="molecule type" value="Genomic_DNA"/>
</dbReference>